<evidence type="ECO:0000313" key="2">
    <source>
        <dbReference type="Proteomes" id="UP001598448"/>
    </source>
</evidence>
<gene>
    <name evidence="1" type="ORF">ACFWJN_21250</name>
</gene>
<dbReference type="EMBL" id="JBHXIJ010000163">
    <property type="protein sequence ID" value="MFD5101466.1"/>
    <property type="molecule type" value="Genomic_DNA"/>
</dbReference>
<evidence type="ECO:0000313" key="1">
    <source>
        <dbReference type="EMBL" id="MFD5101466.1"/>
    </source>
</evidence>
<accession>A0ABW6FP30</accession>
<proteinExistence type="predicted"/>
<name>A0ABW6FP30_9ACTN</name>
<comment type="caution">
    <text evidence="1">The sequence shown here is derived from an EMBL/GenBank/DDBJ whole genome shotgun (WGS) entry which is preliminary data.</text>
</comment>
<reference evidence="1 2" key="1">
    <citation type="submission" date="2024-09" db="EMBL/GenBank/DDBJ databases">
        <title>The Natural Products Discovery Center: Release of the First 8490 Sequenced Strains for Exploring Actinobacteria Biosynthetic Diversity.</title>
        <authorList>
            <person name="Kalkreuter E."/>
            <person name="Kautsar S.A."/>
            <person name="Yang D."/>
            <person name="Bader C.D."/>
            <person name="Teijaro C.N."/>
            <person name="Fluegel L."/>
            <person name="Davis C.M."/>
            <person name="Simpson J.R."/>
            <person name="Lauterbach L."/>
            <person name="Steele A.D."/>
            <person name="Gui C."/>
            <person name="Meng S."/>
            <person name="Li G."/>
            <person name="Viehrig K."/>
            <person name="Ye F."/>
            <person name="Su P."/>
            <person name="Kiefer A.F."/>
            <person name="Nichols A."/>
            <person name="Cepeda A.J."/>
            <person name="Yan W."/>
            <person name="Fan B."/>
            <person name="Jiang Y."/>
            <person name="Adhikari A."/>
            <person name="Zheng C.-J."/>
            <person name="Schuster L."/>
            <person name="Cowan T.M."/>
            <person name="Smanski M.J."/>
            <person name="Chevrette M.G."/>
            <person name="De Carvalho L.P.S."/>
            <person name="Shen B."/>
        </authorList>
    </citation>
    <scope>NUCLEOTIDE SEQUENCE [LARGE SCALE GENOMIC DNA]</scope>
    <source>
        <strain evidence="1 2">NPDC058348</strain>
    </source>
</reference>
<sequence>MTTATMTTTAPQQDDTTRRQAACNCGCEIALWSMPDGTADHWECATDR</sequence>
<keyword evidence="2" id="KW-1185">Reference proteome</keyword>
<dbReference type="Proteomes" id="UP001598448">
    <property type="component" value="Unassembled WGS sequence"/>
</dbReference>
<dbReference type="RefSeq" id="WP_386716884.1">
    <property type="nucleotide sequence ID" value="NZ_JBHXIJ010000163.1"/>
</dbReference>
<protein>
    <submittedName>
        <fullName evidence="1">Uncharacterized protein</fullName>
    </submittedName>
</protein>
<organism evidence="1 2">
    <name type="scientific">Streptomyces albidochromogenes</name>
    <dbReference type="NCBI Taxonomy" id="329524"/>
    <lineage>
        <taxon>Bacteria</taxon>
        <taxon>Bacillati</taxon>
        <taxon>Actinomycetota</taxon>
        <taxon>Actinomycetes</taxon>
        <taxon>Kitasatosporales</taxon>
        <taxon>Streptomycetaceae</taxon>
        <taxon>Streptomyces</taxon>
    </lineage>
</organism>